<feature type="chain" id="PRO_5015471270" evidence="1">
    <location>
        <begin position="28"/>
        <end position="143"/>
    </location>
</feature>
<dbReference type="PROSITE" id="PS51485">
    <property type="entry name" value="PHYTOCYANIN"/>
    <property type="match status" value="1"/>
</dbReference>
<keyword evidence="1" id="KW-0732">Signal</keyword>
<dbReference type="Proteomes" id="UP000245207">
    <property type="component" value="Unassembled WGS sequence"/>
</dbReference>
<evidence type="ECO:0000259" key="2">
    <source>
        <dbReference type="PROSITE" id="PS51485"/>
    </source>
</evidence>
<dbReference type="STRING" id="35608.A0A2U1NC48"/>
<evidence type="ECO:0000256" key="1">
    <source>
        <dbReference type="SAM" id="SignalP"/>
    </source>
</evidence>
<gene>
    <name evidence="3" type="ORF">CTI12_AA283980</name>
</gene>
<dbReference type="InterPro" id="IPR008972">
    <property type="entry name" value="Cupredoxin"/>
</dbReference>
<feature type="signal peptide" evidence="1">
    <location>
        <begin position="1"/>
        <end position="27"/>
    </location>
</feature>
<accession>A0A2U1NC48</accession>
<organism evidence="3 4">
    <name type="scientific">Artemisia annua</name>
    <name type="common">Sweet wormwood</name>
    <dbReference type="NCBI Taxonomy" id="35608"/>
    <lineage>
        <taxon>Eukaryota</taxon>
        <taxon>Viridiplantae</taxon>
        <taxon>Streptophyta</taxon>
        <taxon>Embryophyta</taxon>
        <taxon>Tracheophyta</taxon>
        <taxon>Spermatophyta</taxon>
        <taxon>Magnoliopsida</taxon>
        <taxon>eudicotyledons</taxon>
        <taxon>Gunneridae</taxon>
        <taxon>Pentapetalae</taxon>
        <taxon>asterids</taxon>
        <taxon>campanulids</taxon>
        <taxon>Asterales</taxon>
        <taxon>Asteraceae</taxon>
        <taxon>Asteroideae</taxon>
        <taxon>Anthemideae</taxon>
        <taxon>Artemisiinae</taxon>
        <taxon>Artemisia</taxon>
    </lineage>
</organism>
<dbReference type="InterPro" id="IPR039391">
    <property type="entry name" value="Phytocyanin-like"/>
</dbReference>
<sequence>MQMATNNLNMIIVVISTMLALAVVARGRTFTVGGDAGWRYGFDHLNHIKDYDLIIGDKLLFKYPPGKHDVVEVSTENYVKCTVPPGAKVLTSGSDIIEFKEAGRRNFICSKDNGRHCREGNMKVYYNVPETYASSRKLVAEKV</sequence>
<evidence type="ECO:0000313" key="3">
    <source>
        <dbReference type="EMBL" id="PWA71056.1"/>
    </source>
</evidence>
<protein>
    <submittedName>
        <fullName evidence="3">Cupredoxin</fullName>
    </submittedName>
</protein>
<dbReference type="OrthoDB" id="687943at2759"/>
<keyword evidence="4" id="KW-1185">Reference proteome</keyword>
<evidence type="ECO:0000313" key="4">
    <source>
        <dbReference type="Proteomes" id="UP000245207"/>
    </source>
</evidence>
<dbReference type="AlphaFoldDB" id="A0A2U1NC48"/>
<dbReference type="PANTHER" id="PTHR33021:SF339">
    <property type="entry name" value="OS07G0570600 PROTEIN"/>
    <property type="match status" value="1"/>
</dbReference>
<proteinExistence type="predicted"/>
<dbReference type="SUPFAM" id="SSF49503">
    <property type="entry name" value="Cupredoxins"/>
    <property type="match status" value="1"/>
</dbReference>
<dbReference type="CDD" id="cd04216">
    <property type="entry name" value="Phytocyanin"/>
    <property type="match status" value="1"/>
</dbReference>
<dbReference type="Pfam" id="PF02298">
    <property type="entry name" value="Cu_bind_like"/>
    <property type="match status" value="1"/>
</dbReference>
<name>A0A2U1NC48_ARTAN</name>
<feature type="domain" description="Phytocyanin" evidence="2">
    <location>
        <begin position="28"/>
        <end position="130"/>
    </location>
</feature>
<dbReference type="Gene3D" id="2.60.40.420">
    <property type="entry name" value="Cupredoxins - blue copper proteins"/>
    <property type="match status" value="1"/>
</dbReference>
<dbReference type="EMBL" id="PKPP01003142">
    <property type="protein sequence ID" value="PWA71056.1"/>
    <property type="molecule type" value="Genomic_DNA"/>
</dbReference>
<dbReference type="PANTHER" id="PTHR33021">
    <property type="entry name" value="BLUE COPPER PROTEIN"/>
    <property type="match status" value="1"/>
</dbReference>
<dbReference type="InterPro" id="IPR003245">
    <property type="entry name" value="Phytocyanin_dom"/>
</dbReference>
<dbReference type="GO" id="GO:0009055">
    <property type="term" value="F:electron transfer activity"/>
    <property type="evidence" value="ECO:0007669"/>
    <property type="project" value="InterPro"/>
</dbReference>
<comment type="caution">
    <text evidence="3">The sequence shown here is derived from an EMBL/GenBank/DDBJ whole genome shotgun (WGS) entry which is preliminary data.</text>
</comment>
<reference evidence="3 4" key="1">
    <citation type="journal article" date="2018" name="Mol. Plant">
        <title>The genome of Artemisia annua provides insight into the evolution of Asteraceae family and artemisinin biosynthesis.</title>
        <authorList>
            <person name="Shen Q."/>
            <person name="Zhang L."/>
            <person name="Liao Z."/>
            <person name="Wang S."/>
            <person name="Yan T."/>
            <person name="Shi P."/>
            <person name="Liu M."/>
            <person name="Fu X."/>
            <person name="Pan Q."/>
            <person name="Wang Y."/>
            <person name="Lv Z."/>
            <person name="Lu X."/>
            <person name="Zhang F."/>
            <person name="Jiang W."/>
            <person name="Ma Y."/>
            <person name="Chen M."/>
            <person name="Hao X."/>
            <person name="Li L."/>
            <person name="Tang Y."/>
            <person name="Lv G."/>
            <person name="Zhou Y."/>
            <person name="Sun X."/>
            <person name="Brodelius P.E."/>
            <person name="Rose J.K.C."/>
            <person name="Tang K."/>
        </authorList>
    </citation>
    <scope>NUCLEOTIDE SEQUENCE [LARGE SCALE GENOMIC DNA]</scope>
    <source>
        <strain evidence="4">cv. Huhao1</strain>
        <tissue evidence="3">Leaf</tissue>
    </source>
</reference>
<dbReference type="GO" id="GO:0005886">
    <property type="term" value="C:plasma membrane"/>
    <property type="evidence" value="ECO:0007669"/>
    <property type="project" value="TreeGrafter"/>
</dbReference>